<dbReference type="Pfam" id="PF00203">
    <property type="entry name" value="Ribosomal_S19"/>
    <property type="match status" value="1"/>
</dbReference>
<evidence type="ECO:0000256" key="8">
    <source>
        <dbReference type="SAM" id="MobiDB-lite"/>
    </source>
</evidence>
<dbReference type="GO" id="GO:0006412">
    <property type="term" value="P:translation"/>
    <property type="evidence" value="ECO:0007669"/>
    <property type="project" value="UniProtKB-UniRule"/>
</dbReference>
<proteinExistence type="inferred from homology"/>
<keyword evidence="6" id="KW-0694">RNA-binding</keyword>
<dbReference type="GO" id="GO:0003735">
    <property type="term" value="F:structural constituent of ribosome"/>
    <property type="evidence" value="ECO:0007669"/>
    <property type="project" value="UniProtKB-UniRule"/>
</dbReference>
<dbReference type="PANTHER" id="PTHR11880">
    <property type="entry name" value="RIBOSOMAL PROTEIN S19P FAMILY MEMBER"/>
    <property type="match status" value="1"/>
</dbReference>
<comment type="similarity">
    <text evidence="2 6 7">Belongs to the universal ribosomal protein uS19 family.</text>
</comment>
<keyword evidence="4 6" id="KW-0687">Ribonucleoprotein</keyword>
<name>B3V6P8_9ARCH</name>
<dbReference type="HAMAP" id="MF_00531">
    <property type="entry name" value="Ribosomal_uS19"/>
    <property type="match status" value="1"/>
</dbReference>
<dbReference type="NCBIfam" id="NF003121">
    <property type="entry name" value="PRK04038.1"/>
    <property type="match status" value="1"/>
</dbReference>
<dbReference type="InterPro" id="IPR002222">
    <property type="entry name" value="Ribosomal_uS19"/>
</dbReference>
<sequence>MARRRSKKMFRSPKLARRQARKRRSMISERRKKEFLWRGYTLEQLYELPLYPPEDDPDSACIATLMPARAKRSLSRGLSPECQKFLERVRSSNGGVIRTHCRGMYVLPEMIGTTVGIHNGKNFVNVEIVPEMIGHALGEFAGTRKSVTHTGPGVGATRSSQHVALK</sequence>
<dbReference type="PRINTS" id="PR00975">
    <property type="entry name" value="RIBOSOMALS19"/>
</dbReference>
<comment type="function">
    <text evidence="1 6">Protein S19 forms a complex with S13 that binds strongly to the 16S ribosomal RNA.</text>
</comment>
<reference evidence="9" key="1">
    <citation type="journal article" date="2008" name="ISME J.">
        <title>Hindsight in the relative abundance, metabolic potential and genome dynamics of uncultivated marine archaea from comparative metagenomic analyses of bathypelagic plankton of different oceanic regions.</title>
        <authorList>
            <person name="Martin-Cuadrado A.B."/>
            <person name="Rodriguez-Valera F."/>
            <person name="Moreira D."/>
            <person name="Alba J.C."/>
            <person name="Ivars-Martinez E."/>
            <person name="Henn M.R."/>
            <person name="Talla E."/>
            <person name="Lopez-Garcia P."/>
        </authorList>
    </citation>
    <scope>NUCLEOTIDE SEQUENCE</scope>
</reference>
<dbReference type="SUPFAM" id="SSF54570">
    <property type="entry name" value="Ribosomal protein S19"/>
    <property type="match status" value="1"/>
</dbReference>
<dbReference type="GO" id="GO:0022627">
    <property type="term" value="C:cytosolic small ribosomal subunit"/>
    <property type="evidence" value="ECO:0007669"/>
    <property type="project" value="UniProtKB-UniRule"/>
</dbReference>
<dbReference type="Gene3D" id="3.30.860.10">
    <property type="entry name" value="30s Ribosomal Protein S19, Chain A"/>
    <property type="match status" value="1"/>
</dbReference>
<dbReference type="InterPro" id="IPR005713">
    <property type="entry name" value="Ribosomal_uS19_euk/arc"/>
</dbReference>
<dbReference type="PANTHER" id="PTHR11880:SF2">
    <property type="entry name" value="SMALL RIBOSOMAL SUBUNIT PROTEIN US19"/>
    <property type="match status" value="1"/>
</dbReference>
<dbReference type="EMBL" id="EU686639">
    <property type="protein sequence ID" value="ACF09972.1"/>
    <property type="molecule type" value="Genomic_DNA"/>
</dbReference>
<evidence type="ECO:0000256" key="3">
    <source>
        <dbReference type="ARBA" id="ARBA00022980"/>
    </source>
</evidence>
<gene>
    <name evidence="6" type="primary">rps19p</name>
</gene>
<dbReference type="AlphaFoldDB" id="B3V6P8"/>
<evidence type="ECO:0000256" key="1">
    <source>
        <dbReference type="ARBA" id="ARBA00003239"/>
    </source>
</evidence>
<evidence type="ECO:0000256" key="5">
    <source>
        <dbReference type="ARBA" id="ARBA00035163"/>
    </source>
</evidence>
<evidence type="ECO:0000256" key="2">
    <source>
        <dbReference type="ARBA" id="ARBA00007345"/>
    </source>
</evidence>
<reference evidence="9" key="2">
    <citation type="submission" date="2008-08" db="EMBL/GenBank/DDBJ databases">
        <authorList>
            <person name="Martin-Cuadrado A.-B."/>
            <person name="Rodriguez-Valera F."/>
            <person name="Moreira D."/>
            <person name="Alba J.-C."/>
            <person name="Ivars-Martinez E."/>
            <person name="Henn M.R."/>
            <person name="Talla E."/>
            <person name="Lopez-Garcia P."/>
        </authorList>
    </citation>
    <scope>NUCLEOTIDE SEQUENCE</scope>
</reference>
<keyword evidence="3 6" id="KW-0689">Ribosomal protein</keyword>
<dbReference type="InterPro" id="IPR020934">
    <property type="entry name" value="Ribosomal_uS19_CS"/>
</dbReference>
<evidence type="ECO:0000256" key="6">
    <source>
        <dbReference type="HAMAP-Rule" id="MF_00531"/>
    </source>
</evidence>
<dbReference type="GO" id="GO:0019843">
    <property type="term" value="F:rRNA binding"/>
    <property type="evidence" value="ECO:0007669"/>
    <property type="project" value="UniProtKB-UniRule"/>
</dbReference>
<evidence type="ECO:0000313" key="9">
    <source>
        <dbReference type="EMBL" id="ACF09972.1"/>
    </source>
</evidence>
<feature type="region of interest" description="Disordered" evidence="8">
    <location>
        <begin position="1"/>
        <end position="25"/>
    </location>
</feature>
<evidence type="ECO:0000256" key="4">
    <source>
        <dbReference type="ARBA" id="ARBA00023274"/>
    </source>
</evidence>
<accession>B3V6P8</accession>
<dbReference type="PIRSF" id="PIRSF002144">
    <property type="entry name" value="Ribosomal_S19"/>
    <property type="match status" value="1"/>
</dbReference>
<dbReference type="GO" id="GO:0000028">
    <property type="term" value="P:ribosomal small subunit assembly"/>
    <property type="evidence" value="ECO:0007669"/>
    <property type="project" value="TreeGrafter"/>
</dbReference>
<dbReference type="InterPro" id="IPR023575">
    <property type="entry name" value="Ribosomal_uS19_SF"/>
</dbReference>
<dbReference type="NCBIfam" id="TIGR01025">
    <property type="entry name" value="uS19_arch"/>
    <property type="match status" value="1"/>
</dbReference>
<organism evidence="9">
    <name type="scientific">uncultured marine group II euryarchaeote KM3-130-D10</name>
    <dbReference type="NCBI Taxonomy" id="526663"/>
    <lineage>
        <taxon>Archaea</taxon>
        <taxon>Methanobacteriati</taxon>
        <taxon>Thermoplasmatota</taxon>
        <taxon>Candidatus Poseidoniia</taxon>
        <taxon>Candidatus Poseidoniales</taxon>
        <taxon>environmental samples</taxon>
    </lineage>
</organism>
<dbReference type="PROSITE" id="PS00323">
    <property type="entry name" value="RIBOSOMAL_S19"/>
    <property type="match status" value="1"/>
</dbReference>
<evidence type="ECO:0000256" key="7">
    <source>
        <dbReference type="RuleBase" id="RU003485"/>
    </source>
</evidence>
<protein>
    <recommendedName>
        <fullName evidence="5 6">Small ribosomal subunit protein uS19</fullName>
    </recommendedName>
</protein>
<keyword evidence="6" id="KW-0699">rRNA-binding</keyword>